<feature type="domain" description="Cupin type-2" evidence="3">
    <location>
        <begin position="99"/>
        <end position="166"/>
    </location>
</feature>
<dbReference type="STRING" id="641691.SAMN05421636_11610"/>
<gene>
    <name evidence="4" type="ORF">SAMN05421636_11610</name>
</gene>
<dbReference type="InterPro" id="IPR014710">
    <property type="entry name" value="RmlC-like_jellyroll"/>
</dbReference>
<dbReference type="InterPro" id="IPR013096">
    <property type="entry name" value="Cupin_2"/>
</dbReference>
<protein>
    <submittedName>
        <fullName evidence="4">Cupin domain-containing protein</fullName>
    </submittedName>
</protein>
<reference evidence="4 5" key="1">
    <citation type="submission" date="2016-10" db="EMBL/GenBank/DDBJ databases">
        <authorList>
            <person name="de Groot N.N."/>
        </authorList>
    </citation>
    <scope>NUCLEOTIDE SEQUENCE [LARGE SCALE GENOMIC DNA]</scope>
    <source>
        <strain evidence="4 5">DSM 23421</strain>
    </source>
</reference>
<name>A0A1G7J171_9FLAO</name>
<dbReference type="InterPro" id="IPR006045">
    <property type="entry name" value="Cupin_1"/>
</dbReference>
<proteinExistence type="predicted"/>
<feature type="domain" description="Cupin type-1" evidence="2">
    <location>
        <begin position="223"/>
        <end position="313"/>
    </location>
</feature>
<sequence length="319" mass="35192">MENRRKFIKTSVLGGISLGGIMLAPIEALAAAAPLKLNRDSDAHIHDQQLYLSRYVPNLEYSESIDLTADTTTAKYKAIFGEGDKDEAYLNGISRVGELTVESGGASAVISRANEEYVLYVTQGKGILTYDQQEIPLKTSDFLYVPAGVKHGIANMDDEPIKVLFMGYKLGDKKGYKPKDELQIANADKVELQVLGSHGPSTQYKLLMGDTASTRDRLSAASLMKSLFIMDFAPHGTNNPHRHKAQEEVYFVLQGSGYMIAGLDEYGNKERHPSQEGDAFYWAAGTEVGFYSLNKEDEEHSIILAIRSDDPTKPQTKND</sequence>
<dbReference type="EMBL" id="FNAO01000016">
    <property type="protein sequence ID" value="SDF18269.1"/>
    <property type="molecule type" value="Genomic_DNA"/>
</dbReference>
<dbReference type="InterPro" id="IPR051610">
    <property type="entry name" value="GPI/OXD"/>
</dbReference>
<dbReference type="Pfam" id="PF07883">
    <property type="entry name" value="Cupin_2"/>
    <property type="match status" value="1"/>
</dbReference>
<organism evidence="4 5">
    <name type="scientific">Pricia antarctica</name>
    <dbReference type="NCBI Taxonomy" id="641691"/>
    <lineage>
        <taxon>Bacteria</taxon>
        <taxon>Pseudomonadati</taxon>
        <taxon>Bacteroidota</taxon>
        <taxon>Flavobacteriia</taxon>
        <taxon>Flavobacteriales</taxon>
        <taxon>Flavobacteriaceae</taxon>
        <taxon>Pricia</taxon>
    </lineage>
</organism>
<dbReference type="OrthoDB" id="2620172at2"/>
<keyword evidence="5" id="KW-1185">Reference proteome</keyword>
<dbReference type="PROSITE" id="PS51318">
    <property type="entry name" value="TAT"/>
    <property type="match status" value="1"/>
</dbReference>
<evidence type="ECO:0000313" key="5">
    <source>
        <dbReference type="Proteomes" id="UP000199109"/>
    </source>
</evidence>
<dbReference type="PANTHER" id="PTHR35848">
    <property type="entry name" value="OXALATE-BINDING PROTEIN"/>
    <property type="match status" value="1"/>
</dbReference>
<keyword evidence="1" id="KW-0479">Metal-binding</keyword>
<dbReference type="PANTHER" id="PTHR35848:SF6">
    <property type="entry name" value="CUPIN TYPE-2 DOMAIN-CONTAINING PROTEIN"/>
    <property type="match status" value="1"/>
</dbReference>
<evidence type="ECO:0000259" key="3">
    <source>
        <dbReference type="Pfam" id="PF07883"/>
    </source>
</evidence>
<dbReference type="InterPro" id="IPR006311">
    <property type="entry name" value="TAT_signal"/>
</dbReference>
<dbReference type="RefSeq" id="WP_091874197.1">
    <property type="nucleotide sequence ID" value="NZ_FNAO01000016.1"/>
</dbReference>
<dbReference type="Gene3D" id="2.60.120.10">
    <property type="entry name" value="Jelly Rolls"/>
    <property type="match status" value="1"/>
</dbReference>
<dbReference type="AlphaFoldDB" id="A0A1G7J171"/>
<dbReference type="SUPFAM" id="SSF51182">
    <property type="entry name" value="RmlC-like cupins"/>
    <property type="match status" value="1"/>
</dbReference>
<evidence type="ECO:0000313" key="4">
    <source>
        <dbReference type="EMBL" id="SDF18269.1"/>
    </source>
</evidence>
<accession>A0A1G7J171</accession>
<evidence type="ECO:0000259" key="2">
    <source>
        <dbReference type="Pfam" id="PF00190"/>
    </source>
</evidence>
<dbReference type="Pfam" id="PF00190">
    <property type="entry name" value="Cupin_1"/>
    <property type="match status" value="1"/>
</dbReference>
<dbReference type="Proteomes" id="UP000199109">
    <property type="component" value="Unassembled WGS sequence"/>
</dbReference>
<evidence type="ECO:0000256" key="1">
    <source>
        <dbReference type="ARBA" id="ARBA00022723"/>
    </source>
</evidence>
<dbReference type="GO" id="GO:0046872">
    <property type="term" value="F:metal ion binding"/>
    <property type="evidence" value="ECO:0007669"/>
    <property type="project" value="UniProtKB-KW"/>
</dbReference>
<dbReference type="CDD" id="cd02208">
    <property type="entry name" value="cupin_RmlC-like"/>
    <property type="match status" value="2"/>
</dbReference>
<dbReference type="InterPro" id="IPR011051">
    <property type="entry name" value="RmlC_Cupin_sf"/>
</dbReference>